<gene>
    <name evidence="1" type="ORF">XF3B_47550</name>
</gene>
<dbReference type="AlphaFoldDB" id="A0A809YIK5"/>
<organism evidence="1">
    <name type="scientific">Bradyrhizobium diazoefficiens</name>
    <dbReference type="NCBI Taxonomy" id="1355477"/>
    <lineage>
        <taxon>Bacteria</taxon>
        <taxon>Pseudomonadati</taxon>
        <taxon>Pseudomonadota</taxon>
        <taxon>Alphaproteobacteria</taxon>
        <taxon>Hyphomicrobiales</taxon>
        <taxon>Nitrobacteraceae</taxon>
        <taxon>Bradyrhizobium</taxon>
    </lineage>
</organism>
<protein>
    <submittedName>
        <fullName evidence="1">Uncharacterized protein</fullName>
    </submittedName>
</protein>
<name>A0A809YIK5_9BRAD</name>
<accession>A0A809YIK5</accession>
<proteinExistence type="predicted"/>
<reference evidence="1" key="1">
    <citation type="submission" date="2020-05" db="EMBL/GenBank/DDBJ databases">
        <title>Complete genome sequence of Bradyrhizobium diazoefficiens XF3 isolated from soybean nodule.</title>
        <authorList>
            <person name="Noda R."/>
            <person name="Kakizaki K."/>
            <person name="Minamisawa K."/>
        </authorList>
    </citation>
    <scope>NUCLEOTIDE SEQUENCE</scope>
    <source>
        <strain evidence="1">XF3</strain>
    </source>
</reference>
<dbReference type="EMBL" id="AP023093">
    <property type="protein sequence ID" value="BCE39724.1"/>
    <property type="molecule type" value="Genomic_DNA"/>
</dbReference>
<evidence type="ECO:0000313" key="1">
    <source>
        <dbReference type="EMBL" id="BCE39724.1"/>
    </source>
</evidence>
<sequence>MRLVFRYLAMQDVVEFALMTLRDRSPVGSTGDKHPGLYRDSHTVFLNGHVVQDGNVGAFRAGDQINISNPVPYARKIEIGKMQMSVPAHVYEDAALVVAARYGNRAAVKFTFMPVRFGDIAAFAAFSRAIRPGRRMSDKARQDWLSRQPALEIRARG</sequence>